<protein>
    <submittedName>
        <fullName evidence="1">Uncharacterized protein</fullName>
    </submittedName>
</protein>
<evidence type="ECO:0000313" key="1">
    <source>
        <dbReference type="EMBL" id="AZQ11488.1"/>
    </source>
</evidence>
<dbReference type="EMBL" id="CP020373">
    <property type="protein sequence ID" value="AZQ11488.1"/>
    <property type="molecule type" value="Genomic_DNA"/>
</dbReference>
<sequence>MMVSTVSIDLAKSVFQELGVSESSKQVFPTT</sequence>
<evidence type="ECO:0000313" key="2">
    <source>
        <dbReference type="Proteomes" id="UP000278437"/>
    </source>
</evidence>
<reference evidence="2" key="1">
    <citation type="submission" date="2017-03" db="EMBL/GenBank/DDBJ databases">
        <title>Full genome sequence of a non-lethal Shewanella isolate that potentiates virulence of Vibio parahaemolyticus causing acute hepatopancreatic necrosis disease (AHPND) in shrimp.</title>
        <authorList>
            <person name="Prachumwat A."/>
            <person name="Sritunyalucksana K."/>
        </authorList>
    </citation>
    <scope>NUCLEOTIDE SEQUENCE [LARGE SCALE GENOMIC DNA]</scope>
    <source>
        <strain evidence="2">TH2012</strain>
    </source>
</reference>
<accession>A0ABM7DP93</accession>
<proteinExistence type="predicted"/>
<name>A0ABM7DP93_9GAMM</name>
<organism evidence="1 2">
    <name type="scientific">Shewanella khirikhana</name>
    <dbReference type="NCBI Taxonomy" id="1965282"/>
    <lineage>
        <taxon>Bacteria</taxon>
        <taxon>Pseudomonadati</taxon>
        <taxon>Pseudomonadota</taxon>
        <taxon>Gammaproteobacteria</taxon>
        <taxon>Alteromonadales</taxon>
        <taxon>Shewanellaceae</taxon>
        <taxon>Shewanella</taxon>
    </lineage>
</organism>
<dbReference type="Proteomes" id="UP000278437">
    <property type="component" value="Chromosome"/>
</dbReference>
<gene>
    <name evidence="1" type="ORF">STH12_02410</name>
</gene>
<keyword evidence="2" id="KW-1185">Reference proteome</keyword>